<dbReference type="AlphaFoldDB" id="A0AAN6QC88"/>
<name>A0AAN6QC88_9PEZI</name>
<evidence type="ECO:0000313" key="3">
    <source>
        <dbReference type="Proteomes" id="UP001305647"/>
    </source>
</evidence>
<reference evidence="2" key="1">
    <citation type="journal article" date="2023" name="Mol. Phylogenet. Evol.">
        <title>Genome-scale phylogeny and comparative genomics of the fungal order Sordariales.</title>
        <authorList>
            <person name="Hensen N."/>
            <person name="Bonometti L."/>
            <person name="Westerberg I."/>
            <person name="Brannstrom I.O."/>
            <person name="Guillou S."/>
            <person name="Cros-Aarteil S."/>
            <person name="Calhoun S."/>
            <person name="Haridas S."/>
            <person name="Kuo A."/>
            <person name="Mondo S."/>
            <person name="Pangilinan J."/>
            <person name="Riley R."/>
            <person name="LaButti K."/>
            <person name="Andreopoulos B."/>
            <person name="Lipzen A."/>
            <person name="Chen C."/>
            <person name="Yan M."/>
            <person name="Daum C."/>
            <person name="Ng V."/>
            <person name="Clum A."/>
            <person name="Steindorff A."/>
            <person name="Ohm R.A."/>
            <person name="Martin F."/>
            <person name="Silar P."/>
            <person name="Natvig D.O."/>
            <person name="Lalanne C."/>
            <person name="Gautier V."/>
            <person name="Ament-Velasquez S.L."/>
            <person name="Kruys A."/>
            <person name="Hutchinson M.I."/>
            <person name="Powell A.J."/>
            <person name="Barry K."/>
            <person name="Miller A.N."/>
            <person name="Grigoriev I.V."/>
            <person name="Debuchy R."/>
            <person name="Gladieux P."/>
            <person name="Hiltunen Thoren M."/>
            <person name="Johannesson H."/>
        </authorList>
    </citation>
    <scope>NUCLEOTIDE SEQUENCE</scope>
    <source>
        <strain evidence="2">CBS 757.83</strain>
    </source>
</reference>
<feature type="compositionally biased region" description="Pro residues" evidence="1">
    <location>
        <begin position="211"/>
        <end position="221"/>
    </location>
</feature>
<feature type="region of interest" description="Disordered" evidence="1">
    <location>
        <begin position="332"/>
        <end position="730"/>
    </location>
</feature>
<feature type="compositionally biased region" description="Low complexity" evidence="1">
    <location>
        <begin position="82"/>
        <end position="96"/>
    </location>
</feature>
<evidence type="ECO:0000313" key="2">
    <source>
        <dbReference type="EMBL" id="KAK4104587.1"/>
    </source>
</evidence>
<sequence length="730" mass="77785">MSKDTNKDHKHRSNALQHSQRKDSFSSILSWAALQGKITTSKASSAPFFTSTSQSAPANSSRPRRHSHSASTETKTKARKGSSTFRRLSLSTSTTTYDEAGTKTRHSKTSTMAPDPKASPGTSKTAKPPPCTADGKTTTPARPQSAQDKPSRPPGSSVAMPKSILRISSPDSSRRPRQFGSPETGGEPTSPSQAPPSPSIQPSSPSSSFPPSSPIQQPPSPGATTVRFAKATIHRVEVLGGANRRLLPVKRKSKSTLTYLSPLDPGVPHNHSNSFNSSRRGWGSGGGGGGGVIQLPKTMLQNPVKLRRHQENQAAMGRYWLRTEEEEAQWRADAERRAAEDRERYRKEPASPPPVRGRLGGGGGGEGGGGLVEEGRRDTFASADASPLLDTGVLALGRVEEEVAGSGSGSGSESEDSGSDAGMKCDQEGSGLGAVNGLKEEKGRSEGASETRVETEMAGEEPRLPDVSAQASLSVPDGATSESPASEQARLDLPDLKPTFTASASQQPTAQPARLVDVLIEKQAADERAARPQSPPLPVKPQETNTTKPDTDSPKPAGSSINTASKEGSTPSPPGQPSGASSITTTNPSSYPCSSKEQLTKTTSREREKETEREPRSGTDRQHKDRDKEKQNTRDRESEKGKEREREREHRREGRLAKTVSSTTTSYRAATRDLGPEGGRTPKSYGYTSSSSSSKTGHSSSSSSRSNHLHLSGRRGGRRYFEEYKQGIAA</sequence>
<feature type="compositionally biased region" description="Basic and acidic residues" evidence="1">
    <location>
        <begin position="719"/>
        <end position="730"/>
    </location>
</feature>
<feature type="compositionally biased region" description="Low complexity" evidence="1">
    <location>
        <begin position="501"/>
        <end position="513"/>
    </location>
</feature>
<feature type="compositionally biased region" description="Low complexity" evidence="1">
    <location>
        <begin position="683"/>
        <end position="706"/>
    </location>
</feature>
<gene>
    <name evidence="2" type="ORF">N658DRAFT_541657</name>
</gene>
<dbReference type="Proteomes" id="UP001305647">
    <property type="component" value="Unassembled WGS sequence"/>
</dbReference>
<evidence type="ECO:0000256" key="1">
    <source>
        <dbReference type="SAM" id="MobiDB-lite"/>
    </source>
</evidence>
<feature type="compositionally biased region" description="Gly residues" evidence="1">
    <location>
        <begin position="358"/>
        <end position="372"/>
    </location>
</feature>
<feature type="region of interest" description="Disordered" evidence="1">
    <location>
        <begin position="40"/>
        <end position="223"/>
    </location>
</feature>
<organism evidence="2 3">
    <name type="scientific">Parathielavia hyrcaniae</name>
    <dbReference type="NCBI Taxonomy" id="113614"/>
    <lineage>
        <taxon>Eukaryota</taxon>
        <taxon>Fungi</taxon>
        <taxon>Dikarya</taxon>
        <taxon>Ascomycota</taxon>
        <taxon>Pezizomycotina</taxon>
        <taxon>Sordariomycetes</taxon>
        <taxon>Sordariomycetidae</taxon>
        <taxon>Sordariales</taxon>
        <taxon>Chaetomiaceae</taxon>
        <taxon>Parathielavia</taxon>
    </lineage>
</organism>
<feature type="compositionally biased region" description="Polar residues" evidence="1">
    <location>
        <begin position="135"/>
        <end position="148"/>
    </location>
</feature>
<comment type="caution">
    <text evidence="2">The sequence shown here is derived from an EMBL/GenBank/DDBJ whole genome shotgun (WGS) entry which is preliminary data.</text>
</comment>
<feature type="compositionally biased region" description="Basic and acidic residues" evidence="1">
    <location>
        <begin position="332"/>
        <end position="349"/>
    </location>
</feature>
<proteinExistence type="predicted"/>
<accession>A0AAN6QC88</accession>
<feature type="compositionally biased region" description="Low complexity" evidence="1">
    <location>
        <begin position="200"/>
        <end position="210"/>
    </location>
</feature>
<keyword evidence="3" id="KW-1185">Reference proteome</keyword>
<dbReference type="EMBL" id="MU863626">
    <property type="protein sequence ID" value="KAK4104587.1"/>
    <property type="molecule type" value="Genomic_DNA"/>
</dbReference>
<protein>
    <submittedName>
        <fullName evidence="2">Uncharacterized protein</fullName>
    </submittedName>
</protein>
<feature type="compositionally biased region" description="Polar residues" evidence="1">
    <location>
        <begin position="583"/>
        <end position="597"/>
    </location>
</feature>
<feature type="compositionally biased region" description="Basic and acidic residues" evidence="1">
    <location>
        <begin position="519"/>
        <end position="530"/>
    </location>
</feature>
<feature type="compositionally biased region" description="Basic and acidic residues" evidence="1">
    <location>
        <begin position="438"/>
        <end position="464"/>
    </location>
</feature>
<feature type="compositionally biased region" description="Polar residues" evidence="1">
    <location>
        <begin position="40"/>
        <end position="52"/>
    </location>
</feature>
<reference evidence="2" key="2">
    <citation type="submission" date="2023-05" db="EMBL/GenBank/DDBJ databases">
        <authorList>
            <consortium name="Lawrence Berkeley National Laboratory"/>
            <person name="Steindorff A."/>
            <person name="Hensen N."/>
            <person name="Bonometti L."/>
            <person name="Westerberg I."/>
            <person name="Brannstrom I.O."/>
            <person name="Guillou S."/>
            <person name="Cros-Aarteil S."/>
            <person name="Calhoun S."/>
            <person name="Haridas S."/>
            <person name="Kuo A."/>
            <person name="Mondo S."/>
            <person name="Pangilinan J."/>
            <person name="Riley R."/>
            <person name="Labutti K."/>
            <person name="Andreopoulos B."/>
            <person name="Lipzen A."/>
            <person name="Chen C."/>
            <person name="Yanf M."/>
            <person name="Daum C."/>
            <person name="Ng V."/>
            <person name="Clum A."/>
            <person name="Ohm R."/>
            <person name="Martin F."/>
            <person name="Silar P."/>
            <person name="Natvig D."/>
            <person name="Lalanne C."/>
            <person name="Gautier V."/>
            <person name="Ament-Velasquez S.L."/>
            <person name="Kruys A."/>
            <person name="Hutchinson M.I."/>
            <person name="Powell A.J."/>
            <person name="Barry K."/>
            <person name="Miller A.N."/>
            <person name="Grigoriev I.V."/>
            <person name="Debuchy R."/>
            <person name="Gladieux P."/>
            <person name="Thoren M.H."/>
            <person name="Johannesson H."/>
        </authorList>
    </citation>
    <scope>NUCLEOTIDE SEQUENCE</scope>
    <source>
        <strain evidence="2">CBS 757.83</strain>
    </source>
</reference>
<feature type="compositionally biased region" description="Basic residues" evidence="1">
    <location>
        <begin position="707"/>
        <end position="718"/>
    </location>
</feature>
<feature type="compositionally biased region" description="Basic and acidic residues" evidence="1">
    <location>
        <begin position="603"/>
        <end position="656"/>
    </location>
</feature>
<feature type="region of interest" description="Disordered" evidence="1">
    <location>
        <begin position="1"/>
        <end position="25"/>
    </location>
</feature>